<dbReference type="Proteomes" id="UP001261666">
    <property type="component" value="Unassembled WGS sequence"/>
</dbReference>
<organism evidence="1 2">
    <name type="scientific">Nocardioides zeae</name>
    <dbReference type="NCBI Taxonomy" id="1457234"/>
    <lineage>
        <taxon>Bacteria</taxon>
        <taxon>Bacillati</taxon>
        <taxon>Actinomycetota</taxon>
        <taxon>Actinomycetes</taxon>
        <taxon>Propionibacteriales</taxon>
        <taxon>Nocardioidaceae</taxon>
        <taxon>Nocardioides</taxon>
    </lineage>
</organism>
<reference evidence="1" key="1">
    <citation type="submission" date="2023-08" db="EMBL/GenBank/DDBJ databases">
        <title>Functional and genomic diversity of the sorghum phyllosphere microbiome.</title>
        <authorList>
            <person name="Shade A."/>
        </authorList>
    </citation>
    <scope>NUCLEOTIDE SEQUENCE</scope>
    <source>
        <strain evidence="1">SORGH_AS_0885</strain>
    </source>
</reference>
<evidence type="ECO:0000313" key="1">
    <source>
        <dbReference type="EMBL" id="MDR6210418.1"/>
    </source>
</evidence>
<name>A0ACC6IIG4_9ACTN</name>
<dbReference type="EMBL" id="JAVIZJ010000005">
    <property type="protein sequence ID" value="MDR6210418.1"/>
    <property type="molecule type" value="Genomic_DNA"/>
</dbReference>
<comment type="caution">
    <text evidence="1">The sequence shown here is derived from an EMBL/GenBank/DDBJ whole genome shotgun (WGS) entry which is preliminary data.</text>
</comment>
<proteinExistence type="predicted"/>
<sequence length="364" mass="36951">MHARHHRPVRALAAATASVVLLGGGLTACGTSSGEADPAAPTADRGGSDGRQGDGLVRTAVAALPTTAYDGFQITVGDLDRAAELGDLERPTDPADEAAVAAWVQGLTGIGGSTDLGLEVPQVLGGASALDQTSVADETGTWLGDARWYGELAAPPARTSVVEGTIDVAHLAATYDGESDADGGRWTVGEGEDLSTHPDDASPVRRLGQPLHLDVAADRLTASLTEPDLALAVAGDRGSEPALDLASALDAHDVYAARVVVGRFDGGVASLPAAFDAVAVGLTGQEGDEEVVVAYAHDDAAAAEENADAVADVLADDPAGAPLEVTGTEVDGDVLTVTLRMTDDAPVRTAWTVLDRRAPLVSHR</sequence>
<gene>
    <name evidence="1" type="ORF">QE364_002129</name>
</gene>
<protein>
    <submittedName>
        <fullName evidence="1">Uncharacterized protein</fullName>
    </submittedName>
</protein>
<evidence type="ECO:0000313" key="2">
    <source>
        <dbReference type="Proteomes" id="UP001261666"/>
    </source>
</evidence>
<accession>A0ACC6IIG4</accession>
<keyword evidence="2" id="KW-1185">Reference proteome</keyword>